<feature type="compositionally biased region" description="Low complexity" evidence="1">
    <location>
        <begin position="226"/>
        <end position="244"/>
    </location>
</feature>
<accession>A0AAE0EQH8</accession>
<evidence type="ECO:0000313" key="2">
    <source>
        <dbReference type="EMBL" id="KAK3236317.1"/>
    </source>
</evidence>
<gene>
    <name evidence="2" type="ORF">CYMTET_53536</name>
</gene>
<feature type="compositionally biased region" description="Acidic residues" evidence="1">
    <location>
        <begin position="137"/>
        <end position="151"/>
    </location>
</feature>
<feature type="region of interest" description="Disordered" evidence="1">
    <location>
        <begin position="301"/>
        <end position="381"/>
    </location>
</feature>
<evidence type="ECO:0000256" key="1">
    <source>
        <dbReference type="SAM" id="MobiDB-lite"/>
    </source>
</evidence>
<protein>
    <submittedName>
        <fullName evidence="2">Uncharacterized protein</fullName>
    </submittedName>
</protein>
<feature type="compositionally biased region" description="Polar residues" evidence="1">
    <location>
        <begin position="306"/>
        <end position="316"/>
    </location>
</feature>
<feature type="region of interest" description="Disordered" evidence="1">
    <location>
        <begin position="671"/>
        <end position="696"/>
    </location>
</feature>
<name>A0AAE0EQH8_9CHLO</name>
<feature type="compositionally biased region" description="Polar residues" evidence="1">
    <location>
        <begin position="77"/>
        <end position="89"/>
    </location>
</feature>
<feature type="compositionally biased region" description="Low complexity" evidence="1">
    <location>
        <begin position="684"/>
        <end position="693"/>
    </location>
</feature>
<sequence>MGGKSSRPAAPGEDLAVEAQTALSETGAAPHLDVCTRDDTCLVEAIGLQSERLDQVPGDDAATSAPRASREPKVGSWMSTAGEPQNSSARSWHDWGVFSFVKRALSTRSTASDVTRMDPNTSMPIIITSLDHLNSSSDEEDNDEDELESPSEDNQGSPANGVVHLMEHAIHVPLPTEDSELVTFGTTSSISRSISPGAHARHSSPKPERRAGSGERSISPRRGRSSFRNSFNSLRSSSPSPMGRNRGRTPLGDELGQLTSSYLAEQQVTSGTWLSELSTPFNNYAKSFRSIGFVMPPFNSRPHSAATESSTKTTPRPGSAVAARRPLSKSPDVLASSQDQESASDDGSETLGSPVAGRELPGPSPDARLAAHRESPAGSTPEQWQMLLVEHLEHHCIGTELEPPIELPLAGLEPVQELQLHLVWREQWAQVQDLQVKWCLHEETMRQLAPGPDHEWTEGTATTDDPAIVNGKVQWLKDISALLDAQQAQQRCQLASCLSLLPVPSSEEAPEMHEARTWQWQQHVRAILARQEKFWQQQQELADMLIQIPVPGPSSRHCLQQKRHEQLPVLWRSQWMRHLQRETQLEPMLKEALAEGDVKFWRQLLHDQLAALASDTLERLQEEYPDEVCEQWLRQWMLPPEDSLNSAEDPGAQRMRSAQILDILGALQGAPLSEEPSPVESDLPSPASPAHSARAGHENLEGEAQLMMEEVTSQHQPTGTTSWQEVPDLFHYELDTISSRNMNEEFTWAETIVQDTRGRLQLPHTVNFAAGRLRGKVVIHDMGTPVSGWRWMPEMTAEKVTPLGVPINLGYRCELCKFSFPGTKPLNIMIWVEEGAGNDEGMLVWMACKACHFPLQVASSSHLLARAAVAPSGDDLGPQSLWNQLCIQIVPNRPIFVPGGLFTGIREPNVIQELQRVYDKALLLHQEVPSQSTKMTEPMKHNKNR</sequence>
<comment type="caution">
    <text evidence="2">The sequence shown here is derived from an EMBL/GenBank/DDBJ whole genome shotgun (WGS) entry which is preliminary data.</text>
</comment>
<keyword evidence="3" id="KW-1185">Reference proteome</keyword>
<proteinExistence type="predicted"/>
<evidence type="ECO:0000313" key="3">
    <source>
        <dbReference type="Proteomes" id="UP001190700"/>
    </source>
</evidence>
<dbReference type="EMBL" id="LGRX02035088">
    <property type="protein sequence ID" value="KAK3236317.1"/>
    <property type="molecule type" value="Genomic_DNA"/>
</dbReference>
<feature type="region of interest" description="Disordered" evidence="1">
    <location>
        <begin position="132"/>
        <end position="160"/>
    </location>
</feature>
<feature type="region of interest" description="Disordered" evidence="1">
    <location>
        <begin position="51"/>
        <end position="89"/>
    </location>
</feature>
<feature type="region of interest" description="Disordered" evidence="1">
    <location>
        <begin position="188"/>
        <end position="254"/>
    </location>
</feature>
<dbReference type="AlphaFoldDB" id="A0AAE0EQH8"/>
<dbReference type="Proteomes" id="UP001190700">
    <property type="component" value="Unassembled WGS sequence"/>
</dbReference>
<organism evidence="2 3">
    <name type="scientific">Cymbomonas tetramitiformis</name>
    <dbReference type="NCBI Taxonomy" id="36881"/>
    <lineage>
        <taxon>Eukaryota</taxon>
        <taxon>Viridiplantae</taxon>
        <taxon>Chlorophyta</taxon>
        <taxon>Pyramimonadophyceae</taxon>
        <taxon>Pyramimonadales</taxon>
        <taxon>Pyramimonadaceae</taxon>
        <taxon>Cymbomonas</taxon>
    </lineage>
</organism>
<reference evidence="2 3" key="1">
    <citation type="journal article" date="2015" name="Genome Biol. Evol.">
        <title>Comparative Genomics of a Bacterivorous Green Alga Reveals Evolutionary Causalities and Consequences of Phago-Mixotrophic Mode of Nutrition.</title>
        <authorList>
            <person name="Burns J.A."/>
            <person name="Paasch A."/>
            <person name="Narechania A."/>
            <person name="Kim E."/>
        </authorList>
    </citation>
    <scope>NUCLEOTIDE SEQUENCE [LARGE SCALE GENOMIC DNA]</scope>
    <source>
        <strain evidence="2 3">PLY_AMNH</strain>
    </source>
</reference>